<keyword evidence="2 4" id="KW-0863">Zinc-finger</keyword>
<dbReference type="PANTHER" id="PTHR33680">
    <property type="entry name" value="OS07G0190500 PROTEIN"/>
    <property type="match status" value="1"/>
</dbReference>
<dbReference type="Gramene" id="TraesJUL6B03G03444470.1">
    <property type="protein sequence ID" value="TraesJUL6B03G03444470.1"/>
    <property type="gene ID" value="TraesJUL6B03G03444470"/>
</dbReference>
<dbReference type="RefSeq" id="XP_044410302.1">
    <property type="nucleotide sequence ID" value="XM_044554367.1"/>
</dbReference>
<dbReference type="InterPro" id="IPR010666">
    <property type="entry name" value="Znf_GRF"/>
</dbReference>
<evidence type="ECO:0000313" key="8">
    <source>
        <dbReference type="Proteomes" id="UP000019116"/>
    </source>
</evidence>
<keyword evidence="8" id="KW-1185">Reference proteome</keyword>
<keyword evidence="5" id="KW-0812">Transmembrane</keyword>
<evidence type="ECO:0000256" key="3">
    <source>
        <dbReference type="ARBA" id="ARBA00022833"/>
    </source>
</evidence>
<reference evidence="7" key="2">
    <citation type="submission" date="2018-10" db="UniProtKB">
        <authorList>
            <consortium name="EnsemblPlants"/>
        </authorList>
    </citation>
    <scope>IDENTIFICATION</scope>
</reference>
<evidence type="ECO:0000259" key="6">
    <source>
        <dbReference type="PROSITE" id="PS51999"/>
    </source>
</evidence>
<dbReference type="OMA" id="RARWAHV"/>
<dbReference type="Gramene" id="TraesPARA_EIv1.0_1991410.1">
    <property type="protein sequence ID" value="TraesPARA_EIv1.0_1991410.1.CDS"/>
    <property type="gene ID" value="TraesPARA_EIv1.0_1991410"/>
</dbReference>
<feature type="transmembrane region" description="Helical" evidence="5">
    <location>
        <begin position="106"/>
        <end position="124"/>
    </location>
</feature>
<dbReference type="EnsemblPlants" id="TraesCS6B02G002600.1">
    <property type="protein sequence ID" value="TraesCS6B02G002600.1"/>
    <property type="gene ID" value="TraesCS6B02G002600"/>
</dbReference>
<dbReference type="AlphaFoldDB" id="A0A3B6PE48"/>
<evidence type="ECO:0000256" key="4">
    <source>
        <dbReference type="PROSITE-ProRule" id="PRU01343"/>
    </source>
</evidence>
<dbReference type="PROSITE" id="PS51999">
    <property type="entry name" value="ZF_GRF"/>
    <property type="match status" value="1"/>
</dbReference>
<reference evidence="7" key="1">
    <citation type="submission" date="2018-08" db="EMBL/GenBank/DDBJ databases">
        <authorList>
            <person name="Rossello M."/>
        </authorList>
    </citation>
    <scope>NUCLEOTIDE SEQUENCE [LARGE SCALE GENOMIC DNA]</scope>
    <source>
        <strain evidence="7">cv. Chinese Spring</strain>
    </source>
</reference>
<evidence type="ECO:0000256" key="1">
    <source>
        <dbReference type="ARBA" id="ARBA00022723"/>
    </source>
</evidence>
<dbReference type="Gramene" id="TraesARI6B03G03376480.1">
    <property type="protein sequence ID" value="TraesARI6B03G03376480.1"/>
    <property type="gene ID" value="TraesARI6B03G03376480"/>
</dbReference>
<dbReference type="Gramene" id="TraesNOR6B03G03451740.1">
    <property type="protein sequence ID" value="TraesNOR6B03G03451740.1"/>
    <property type="gene ID" value="TraesNOR6B03G03451740"/>
</dbReference>
<keyword evidence="5" id="KW-0472">Membrane</keyword>
<dbReference type="Proteomes" id="UP000019116">
    <property type="component" value="Chromosome 6B"/>
</dbReference>
<dbReference type="Gramene" id="TraesCS6B03G0004900.1">
    <property type="protein sequence ID" value="TraesCS6B03G0004900.1.CDS"/>
    <property type="gene ID" value="TraesCS6B03G0004900"/>
</dbReference>
<accession>A0A3B6PE48</accession>
<name>A0A3B6PE48_WHEAT</name>
<dbReference type="Gramene" id="TraesCAD_scaffold_017405_01G000300.1">
    <property type="protein sequence ID" value="TraesCAD_scaffold_017405_01G000300.1"/>
    <property type="gene ID" value="TraesCAD_scaffold_017405_01G000300"/>
</dbReference>
<keyword evidence="3" id="KW-0862">Zinc</keyword>
<evidence type="ECO:0000313" key="7">
    <source>
        <dbReference type="EnsemblPlants" id="TraesCS6B02G002600.1"/>
    </source>
</evidence>
<feature type="domain" description="GRF-type" evidence="6">
    <location>
        <begin position="27"/>
        <end position="70"/>
    </location>
</feature>
<keyword evidence="5" id="KW-1133">Transmembrane helix</keyword>
<gene>
    <name evidence="7" type="primary">LOC123135339</name>
</gene>
<dbReference type="Gramene" id="TraesCLE_scaffold_019823_01G000100.1">
    <property type="protein sequence ID" value="TraesCLE_scaffold_019823_01G000100.1"/>
    <property type="gene ID" value="TraesCLE_scaffold_019823_01G000100"/>
</dbReference>
<evidence type="ECO:0000256" key="2">
    <source>
        <dbReference type="ARBA" id="ARBA00022771"/>
    </source>
</evidence>
<dbReference type="GO" id="GO:0008270">
    <property type="term" value="F:zinc ion binding"/>
    <property type="evidence" value="ECO:0007669"/>
    <property type="project" value="UniProtKB-KW"/>
</dbReference>
<dbReference type="Gramene" id="TraesCS6B02G002600.1">
    <property type="protein sequence ID" value="TraesCS6B02G002600.1"/>
    <property type="gene ID" value="TraesCS6B02G002600"/>
</dbReference>
<dbReference type="Gramene" id="TraesLDM6B03G03421300.1">
    <property type="protein sequence ID" value="TraesLDM6B03G03421300.1"/>
    <property type="gene ID" value="TraesLDM6B03G03421300"/>
</dbReference>
<protein>
    <recommendedName>
        <fullName evidence="6">GRF-type domain-containing protein</fullName>
    </recommendedName>
</protein>
<dbReference type="Pfam" id="PF06839">
    <property type="entry name" value="Zn_ribbon_GRF"/>
    <property type="match status" value="1"/>
</dbReference>
<proteinExistence type="predicted"/>
<keyword evidence="1" id="KW-0479">Metal-binding</keyword>
<evidence type="ECO:0000256" key="5">
    <source>
        <dbReference type="SAM" id="Phobius"/>
    </source>
</evidence>
<dbReference type="Gramene" id="TraesSTA6B03G03409130.1">
    <property type="protein sequence ID" value="TraesSTA6B03G03409130.1"/>
    <property type="gene ID" value="TraesSTA6B03G03409130"/>
</dbReference>
<dbReference type="GeneID" id="123135339"/>
<organism evidence="7">
    <name type="scientific">Triticum aestivum</name>
    <name type="common">Wheat</name>
    <dbReference type="NCBI Taxonomy" id="4565"/>
    <lineage>
        <taxon>Eukaryota</taxon>
        <taxon>Viridiplantae</taxon>
        <taxon>Streptophyta</taxon>
        <taxon>Embryophyta</taxon>
        <taxon>Tracheophyta</taxon>
        <taxon>Spermatophyta</taxon>
        <taxon>Magnoliopsida</taxon>
        <taxon>Liliopsida</taxon>
        <taxon>Poales</taxon>
        <taxon>Poaceae</taxon>
        <taxon>BOP clade</taxon>
        <taxon>Pooideae</taxon>
        <taxon>Triticodae</taxon>
        <taxon>Triticeae</taxon>
        <taxon>Triticinae</taxon>
        <taxon>Triticum</taxon>
    </lineage>
</organism>
<dbReference type="OrthoDB" id="690491at2759"/>
<dbReference type="PANTHER" id="PTHR33680:SF7">
    <property type="entry name" value="OS02G0474200 PROTEIN"/>
    <property type="match status" value="1"/>
</dbReference>
<sequence>MASSASSIPAVSLAGTEDIAPLPLIRCPRCNTGVIQWFISETPLNPGRHFYKCQFRDSGRCTFWKWENKYIDYLRARWAHVFLPVPTSSQETPTVILRDIQSDMKIVLAVALGTLAAVMMLLVSKM</sequence>